<dbReference type="Gene3D" id="3.50.4.10">
    <property type="entry name" value="Hepatocyte Growth Factor"/>
    <property type="match status" value="3"/>
</dbReference>
<dbReference type="PROSITE" id="PS50948">
    <property type="entry name" value="PAN"/>
    <property type="match status" value="2"/>
</dbReference>
<accession>A0ABM1SEL5</accession>
<evidence type="ECO:0000313" key="4">
    <source>
        <dbReference type="Proteomes" id="UP000694941"/>
    </source>
</evidence>
<dbReference type="Proteomes" id="UP000694941">
    <property type="component" value="Unplaced"/>
</dbReference>
<evidence type="ECO:0000256" key="1">
    <source>
        <dbReference type="SAM" id="Phobius"/>
    </source>
</evidence>
<dbReference type="CDD" id="cd01099">
    <property type="entry name" value="PAN_AP_HGF"/>
    <property type="match status" value="1"/>
</dbReference>
<dbReference type="Pfam" id="PF00024">
    <property type="entry name" value="PAN_1"/>
    <property type="match status" value="2"/>
</dbReference>
<dbReference type="Pfam" id="PF25057">
    <property type="entry name" value="CUT_N"/>
    <property type="match status" value="1"/>
</dbReference>
<evidence type="ECO:0000313" key="5">
    <source>
        <dbReference type="RefSeq" id="XP_022242070.1"/>
    </source>
</evidence>
<dbReference type="RefSeq" id="XP_022242070.1">
    <property type="nucleotide sequence ID" value="XM_022386362.1"/>
</dbReference>
<keyword evidence="4" id="KW-1185">Reference proteome</keyword>
<keyword evidence="1" id="KW-1133">Transmembrane helix</keyword>
<dbReference type="SMART" id="SM00241">
    <property type="entry name" value="ZP"/>
    <property type="match status" value="1"/>
</dbReference>
<dbReference type="InterPro" id="IPR056953">
    <property type="entry name" value="CUT_N"/>
</dbReference>
<dbReference type="InterPro" id="IPR052774">
    <property type="entry name" value="Celegans_DevNeuronal_Protein"/>
</dbReference>
<dbReference type="PROSITE" id="PS51034">
    <property type="entry name" value="ZP_2"/>
    <property type="match status" value="1"/>
</dbReference>
<dbReference type="PANTHER" id="PTHR47327:SF1">
    <property type="entry name" value="RE15579P"/>
    <property type="match status" value="1"/>
</dbReference>
<dbReference type="InterPro" id="IPR001507">
    <property type="entry name" value="ZP_dom"/>
</dbReference>
<proteinExistence type="predicted"/>
<sequence length="697" mass="78590">MIVVMETRRLSKGSCFLLGALSVLFCIEARTAFEKLTNLDYPGNTYYTIRNLSLYECQGWCRDEVDCVAAVFRFVVNPLTPVQDTICMLQNETKSTHLAVLPQKSTNTYHLTKLHIRSENVCNRLWAFERVPNKALRGLDSTIIFTDNKESCLVACLNENRFLCRSVEFNYRKLQCHLSVYDRRSPGVFVDMVDFMEVDYFENSCLQSKEVCSSGGRNYDHPTLPISQESLVRFVDLNYYPDKELLVNNEEDCLRLCSIENEYICRSMLFRYDVRPRQPNCGLYHLDHVTFPDGAKTYLNPNPPPLLDNRSTVGVYLEAICGNGTSRHQTGSGSIDVKVPPGFQDTTQSSLITADNVDPACDAYGFCYDVTLQCTDRNIIVFINTNQPFHGRIYALGRSETCNSNILNGQKFRLDVSLTGQDCNTQSLSGVYTNTIVLQHHGVVMTKADKVYNIKCTYDTNSKNVSFGMMPVRDPDTMQVTASPQAPMPTITILGSNNREATTVRIGDKLTFLIEIPGNSPYGIFARSCVAMAKDGRSTFQITDDKGSKATCGLRGESRIRRKTPIRAKFKNEIITSLADNYSVEVVCGLGREVYESWGRRKRALPSEKYNDEMTLSHEILVLDYGDESASARKDDYQKYNNTYNIHESVSVNNRGDDCISKTSVMALSVISATLLVVYICTVAYFVTQRRALKAFP</sequence>
<feature type="transmembrane region" description="Helical" evidence="1">
    <location>
        <begin position="665"/>
        <end position="687"/>
    </location>
</feature>
<feature type="domain" description="ZP" evidence="3">
    <location>
        <begin position="373"/>
        <end position="609"/>
    </location>
</feature>
<protein>
    <submittedName>
        <fullName evidence="5">Uncharacterized protein LOC106459815</fullName>
    </submittedName>
</protein>
<name>A0ABM1SEL5_LIMPO</name>
<feature type="domain" description="Apple" evidence="2">
    <location>
        <begin position="122"/>
        <end position="205"/>
    </location>
</feature>
<organism evidence="4 5">
    <name type="scientific">Limulus polyphemus</name>
    <name type="common">Atlantic horseshoe crab</name>
    <dbReference type="NCBI Taxonomy" id="6850"/>
    <lineage>
        <taxon>Eukaryota</taxon>
        <taxon>Metazoa</taxon>
        <taxon>Ecdysozoa</taxon>
        <taxon>Arthropoda</taxon>
        <taxon>Chelicerata</taxon>
        <taxon>Merostomata</taxon>
        <taxon>Xiphosura</taxon>
        <taxon>Limulidae</taxon>
        <taxon>Limulus</taxon>
    </lineage>
</organism>
<dbReference type="Pfam" id="PF14295">
    <property type="entry name" value="PAN_4"/>
    <property type="match status" value="1"/>
</dbReference>
<feature type="domain" description="Apple" evidence="2">
    <location>
        <begin position="26"/>
        <end position="113"/>
    </location>
</feature>
<dbReference type="SUPFAM" id="SSF57414">
    <property type="entry name" value="Hairpin loop containing domain-like"/>
    <property type="match status" value="2"/>
</dbReference>
<dbReference type="GeneID" id="106459815"/>
<keyword evidence="1" id="KW-0812">Transmembrane</keyword>
<dbReference type="InterPro" id="IPR003609">
    <property type="entry name" value="Pan_app"/>
</dbReference>
<dbReference type="SMART" id="SM00473">
    <property type="entry name" value="PAN_AP"/>
    <property type="match status" value="3"/>
</dbReference>
<reference evidence="5" key="1">
    <citation type="submission" date="2025-08" db="UniProtKB">
        <authorList>
            <consortium name="RefSeq"/>
        </authorList>
    </citation>
    <scope>IDENTIFICATION</scope>
    <source>
        <tissue evidence="5">Muscle</tissue>
    </source>
</reference>
<dbReference type="PANTHER" id="PTHR47327">
    <property type="entry name" value="FI18240P1-RELATED"/>
    <property type="match status" value="1"/>
</dbReference>
<gene>
    <name evidence="5" type="primary">LOC106459815</name>
</gene>
<keyword evidence="1" id="KW-0472">Membrane</keyword>
<evidence type="ECO:0000259" key="2">
    <source>
        <dbReference type="PROSITE" id="PS50948"/>
    </source>
</evidence>
<evidence type="ECO:0000259" key="3">
    <source>
        <dbReference type="PROSITE" id="PS51034"/>
    </source>
</evidence>